<reference evidence="1 2" key="1">
    <citation type="journal article" date="2016" name="Sci. Rep.">
        <title>Metabolic traits of an uncultured archaeal lineage -MSBL1- from brine pools of the Red Sea.</title>
        <authorList>
            <person name="Mwirichia R."/>
            <person name="Alam I."/>
            <person name="Rashid M."/>
            <person name="Vinu M."/>
            <person name="Ba-Alawi W."/>
            <person name="Anthony Kamau A."/>
            <person name="Kamanda Ngugi D."/>
            <person name="Goker M."/>
            <person name="Klenk H.P."/>
            <person name="Bajic V."/>
            <person name="Stingl U."/>
        </authorList>
    </citation>
    <scope>NUCLEOTIDE SEQUENCE [LARGE SCALE GENOMIC DNA]</scope>
    <source>
        <strain evidence="1">SCGC-AAA259E22</strain>
    </source>
</reference>
<accession>A0A133UG90</accession>
<protein>
    <submittedName>
        <fullName evidence="1">Uncharacterized protein</fullName>
    </submittedName>
</protein>
<evidence type="ECO:0000313" key="2">
    <source>
        <dbReference type="Proteomes" id="UP000070657"/>
    </source>
</evidence>
<comment type="caution">
    <text evidence="1">The sequence shown here is derived from an EMBL/GenBank/DDBJ whole genome shotgun (WGS) entry which is preliminary data.</text>
</comment>
<dbReference type="AlphaFoldDB" id="A0A133UG90"/>
<dbReference type="Proteomes" id="UP000070657">
    <property type="component" value="Unassembled WGS sequence"/>
</dbReference>
<sequence length="104" mass="12183">MERGREKYVEIHSKFSSIHSIFSSPDISSQFSGKFKTTPLQNFWGLSRYESTSFTPGGLCRKNRKSLQISTMRGSDRFETLRIPSKRESRCDEKWRERKPLSKS</sequence>
<dbReference type="EMBL" id="LHXP01000024">
    <property type="protein sequence ID" value="KXA93248.1"/>
    <property type="molecule type" value="Genomic_DNA"/>
</dbReference>
<gene>
    <name evidence="1" type="ORF">AKJ66_02410</name>
</gene>
<keyword evidence="2" id="KW-1185">Reference proteome</keyword>
<evidence type="ECO:0000313" key="1">
    <source>
        <dbReference type="EMBL" id="KXA93248.1"/>
    </source>
</evidence>
<proteinExistence type="predicted"/>
<name>A0A133UG90_9EURY</name>
<organism evidence="1 2">
    <name type="scientific">candidate division MSBL1 archaeon SCGC-AAA259E22</name>
    <dbReference type="NCBI Taxonomy" id="1698265"/>
    <lineage>
        <taxon>Archaea</taxon>
        <taxon>Methanobacteriati</taxon>
        <taxon>Methanobacteriota</taxon>
        <taxon>candidate division MSBL1</taxon>
    </lineage>
</organism>